<proteinExistence type="predicted"/>
<sequence>MKRFDNGIIGNFVIPKKPKIEDDKIKKTTITSQSSSNGKIGGC</sequence>
<dbReference type="WBParaSite" id="scf7180000418901.g3086">
    <property type="protein sequence ID" value="scf7180000418901.g3086"/>
    <property type="gene ID" value="scf7180000418901.g3086"/>
</dbReference>
<dbReference type="Proteomes" id="UP000887560">
    <property type="component" value="Unplaced"/>
</dbReference>
<evidence type="ECO:0000313" key="2">
    <source>
        <dbReference type="WBParaSite" id="scf7180000418901.g3086"/>
    </source>
</evidence>
<evidence type="ECO:0000313" key="1">
    <source>
        <dbReference type="Proteomes" id="UP000887560"/>
    </source>
</evidence>
<protein>
    <submittedName>
        <fullName evidence="2">Uncharacterized protein</fullName>
    </submittedName>
</protein>
<keyword evidence="1" id="KW-1185">Reference proteome</keyword>
<name>A0A915NLY6_9BILA</name>
<dbReference type="AlphaFoldDB" id="A0A915NLY6"/>
<accession>A0A915NLY6</accession>
<reference evidence="2" key="1">
    <citation type="submission" date="2022-11" db="UniProtKB">
        <authorList>
            <consortium name="WormBaseParasite"/>
        </authorList>
    </citation>
    <scope>IDENTIFICATION</scope>
</reference>
<organism evidence="1 2">
    <name type="scientific">Meloidogyne floridensis</name>
    <dbReference type="NCBI Taxonomy" id="298350"/>
    <lineage>
        <taxon>Eukaryota</taxon>
        <taxon>Metazoa</taxon>
        <taxon>Ecdysozoa</taxon>
        <taxon>Nematoda</taxon>
        <taxon>Chromadorea</taxon>
        <taxon>Rhabditida</taxon>
        <taxon>Tylenchina</taxon>
        <taxon>Tylenchomorpha</taxon>
        <taxon>Tylenchoidea</taxon>
        <taxon>Meloidogynidae</taxon>
        <taxon>Meloidogyninae</taxon>
        <taxon>Meloidogyne</taxon>
    </lineage>
</organism>